<protein>
    <submittedName>
        <fullName evidence="6">Energy-coupling factor transporter transmembrane protein EcfT</fullName>
    </submittedName>
</protein>
<evidence type="ECO:0000256" key="2">
    <source>
        <dbReference type="ARBA" id="ARBA00022692"/>
    </source>
</evidence>
<feature type="transmembrane region" description="Helical" evidence="5">
    <location>
        <begin position="248"/>
        <end position="267"/>
    </location>
</feature>
<name>A0A9D2ADX1_9FIRM</name>
<dbReference type="PANTHER" id="PTHR33514:SF1">
    <property type="entry name" value="ABC TRANSPORTER PERMEASE"/>
    <property type="match status" value="1"/>
</dbReference>
<keyword evidence="2 5" id="KW-0812">Transmembrane</keyword>
<sequence>MAANTVLNYLPRKSFVHSLTGTTKLAFFLLFTFASMITYDTRVLIGLMAVSFAAFKASRIKLREVRFMLVFMLVFLILNNVFIYLFSPEQGVEIYGTRHVIVTLFWRYTITWEQLFYTLNISLKYFVALPVAILFISATDPSEFAASLNSIGVSYRVGYSVAIALRYIPDIQRDYHSISQAQQARGVELGSKEKLSARLKNSVNILLPLILSSLSRIDTISNAMELRGFGKNKKRTWYVQRPFARGDWLVLALGVGLLAASLIITFWDGDRFFNPFV</sequence>
<reference evidence="6" key="2">
    <citation type="submission" date="2021-04" db="EMBL/GenBank/DDBJ databases">
        <authorList>
            <person name="Gilroy R."/>
        </authorList>
    </citation>
    <scope>NUCLEOTIDE SEQUENCE</scope>
    <source>
        <strain evidence="6">2239</strain>
    </source>
</reference>
<keyword evidence="4 5" id="KW-0472">Membrane</keyword>
<dbReference type="CDD" id="cd16914">
    <property type="entry name" value="EcfT"/>
    <property type="match status" value="1"/>
</dbReference>
<feature type="transmembrane region" description="Helical" evidence="5">
    <location>
        <begin position="25"/>
        <end position="55"/>
    </location>
</feature>
<evidence type="ECO:0000256" key="4">
    <source>
        <dbReference type="ARBA" id="ARBA00023136"/>
    </source>
</evidence>
<comment type="subcellular location">
    <subcellularLocation>
        <location evidence="1">Membrane</location>
        <topology evidence="1">Multi-pass membrane protein</topology>
    </subcellularLocation>
</comment>
<keyword evidence="3 5" id="KW-1133">Transmembrane helix</keyword>
<proteinExistence type="predicted"/>
<evidence type="ECO:0000256" key="5">
    <source>
        <dbReference type="SAM" id="Phobius"/>
    </source>
</evidence>
<dbReference type="AlphaFoldDB" id="A0A9D2ADX1"/>
<reference evidence="6" key="1">
    <citation type="journal article" date="2021" name="PeerJ">
        <title>Extensive microbial diversity within the chicken gut microbiome revealed by metagenomics and culture.</title>
        <authorList>
            <person name="Gilroy R."/>
            <person name="Ravi A."/>
            <person name="Getino M."/>
            <person name="Pursley I."/>
            <person name="Horton D.L."/>
            <person name="Alikhan N.F."/>
            <person name="Baker D."/>
            <person name="Gharbi K."/>
            <person name="Hall N."/>
            <person name="Watson M."/>
            <person name="Adriaenssens E.M."/>
            <person name="Foster-Nyarko E."/>
            <person name="Jarju S."/>
            <person name="Secka A."/>
            <person name="Antonio M."/>
            <person name="Oren A."/>
            <person name="Chaudhuri R.R."/>
            <person name="La Ragione R."/>
            <person name="Hildebrand F."/>
            <person name="Pallen M.J."/>
        </authorList>
    </citation>
    <scope>NUCLEOTIDE SEQUENCE</scope>
    <source>
        <strain evidence="6">2239</strain>
    </source>
</reference>
<feature type="transmembrane region" description="Helical" evidence="5">
    <location>
        <begin position="115"/>
        <end position="136"/>
    </location>
</feature>
<dbReference type="EMBL" id="DXFW01000022">
    <property type="protein sequence ID" value="HIX05966.1"/>
    <property type="molecule type" value="Genomic_DNA"/>
</dbReference>
<comment type="caution">
    <text evidence="6">The sequence shown here is derived from an EMBL/GenBank/DDBJ whole genome shotgun (WGS) entry which is preliminary data.</text>
</comment>
<evidence type="ECO:0000256" key="1">
    <source>
        <dbReference type="ARBA" id="ARBA00004141"/>
    </source>
</evidence>
<dbReference type="GO" id="GO:0005886">
    <property type="term" value="C:plasma membrane"/>
    <property type="evidence" value="ECO:0007669"/>
    <property type="project" value="TreeGrafter"/>
</dbReference>
<accession>A0A9D2ADX1</accession>
<evidence type="ECO:0000313" key="7">
    <source>
        <dbReference type="Proteomes" id="UP000824193"/>
    </source>
</evidence>
<evidence type="ECO:0000256" key="3">
    <source>
        <dbReference type="ARBA" id="ARBA00022989"/>
    </source>
</evidence>
<dbReference type="Proteomes" id="UP000824193">
    <property type="component" value="Unassembled WGS sequence"/>
</dbReference>
<gene>
    <name evidence="6" type="ORF">H9865_07685</name>
</gene>
<organism evidence="6 7">
    <name type="scientific">Candidatus Allofournierella pullicola</name>
    <dbReference type="NCBI Taxonomy" id="2838596"/>
    <lineage>
        <taxon>Bacteria</taxon>
        <taxon>Bacillati</taxon>
        <taxon>Bacillota</taxon>
        <taxon>Clostridia</taxon>
        <taxon>Eubacteriales</taxon>
        <taxon>Oscillospiraceae</taxon>
        <taxon>Allofournierella</taxon>
    </lineage>
</organism>
<dbReference type="PANTHER" id="PTHR33514">
    <property type="entry name" value="PROTEIN ABCI12, CHLOROPLASTIC"/>
    <property type="match status" value="1"/>
</dbReference>
<dbReference type="Pfam" id="PF02361">
    <property type="entry name" value="CbiQ"/>
    <property type="match status" value="1"/>
</dbReference>
<dbReference type="InterPro" id="IPR003339">
    <property type="entry name" value="ABC/ECF_trnsptr_transmembrane"/>
</dbReference>
<evidence type="ECO:0000313" key="6">
    <source>
        <dbReference type="EMBL" id="HIX05966.1"/>
    </source>
</evidence>
<feature type="transmembrane region" description="Helical" evidence="5">
    <location>
        <begin position="67"/>
        <end position="86"/>
    </location>
</feature>